<sequence>GQFRKVCDDGEEMVMRLLIEENSFSPDHRMAFGAEPRLVPKLPAAEIKKMGS</sequence>
<gene>
    <name evidence="1" type="ORF">S01H4_10820</name>
</gene>
<dbReference type="AlphaFoldDB" id="X1A5U7"/>
<protein>
    <submittedName>
        <fullName evidence="1">Uncharacterized protein</fullName>
    </submittedName>
</protein>
<name>X1A5U7_9ZZZZ</name>
<reference evidence="1" key="1">
    <citation type="journal article" date="2014" name="Front. Microbiol.">
        <title>High frequency of phylogenetically diverse reductive dehalogenase-homologous genes in deep subseafloor sedimentary metagenomes.</title>
        <authorList>
            <person name="Kawai M."/>
            <person name="Futagami T."/>
            <person name="Toyoda A."/>
            <person name="Takaki Y."/>
            <person name="Nishi S."/>
            <person name="Hori S."/>
            <person name="Arai W."/>
            <person name="Tsubouchi T."/>
            <person name="Morono Y."/>
            <person name="Uchiyama I."/>
            <person name="Ito T."/>
            <person name="Fujiyama A."/>
            <person name="Inagaki F."/>
            <person name="Takami H."/>
        </authorList>
    </citation>
    <scope>NUCLEOTIDE SEQUENCE</scope>
    <source>
        <strain evidence="1">Expedition CK06-06</strain>
    </source>
</reference>
<proteinExistence type="predicted"/>
<evidence type="ECO:0000313" key="1">
    <source>
        <dbReference type="EMBL" id="GAG68173.1"/>
    </source>
</evidence>
<feature type="non-terminal residue" evidence="1">
    <location>
        <position position="1"/>
    </location>
</feature>
<dbReference type="EMBL" id="BART01004226">
    <property type="protein sequence ID" value="GAG68173.1"/>
    <property type="molecule type" value="Genomic_DNA"/>
</dbReference>
<comment type="caution">
    <text evidence="1">The sequence shown here is derived from an EMBL/GenBank/DDBJ whole genome shotgun (WGS) entry which is preliminary data.</text>
</comment>
<organism evidence="1">
    <name type="scientific">marine sediment metagenome</name>
    <dbReference type="NCBI Taxonomy" id="412755"/>
    <lineage>
        <taxon>unclassified sequences</taxon>
        <taxon>metagenomes</taxon>
        <taxon>ecological metagenomes</taxon>
    </lineage>
</organism>
<accession>X1A5U7</accession>